<dbReference type="EMBL" id="JAOYEY010000016">
    <property type="protein sequence ID" value="MCV9884303.1"/>
    <property type="molecule type" value="Genomic_DNA"/>
</dbReference>
<evidence type="ECO:0000256" key="1">
    <source>
        <dbReference type="SAM" id="Phobius"/>
    </source>
</evidence>
<protein>
    <submittedName>
        <fullName evidence="4">DUF4179 domain-containing protein</fullName>
    </submittedName>
</protein>
<gene>
    <name evidence="4" type="ORF">OIH86_01390</name>
</gene>
<keyword evidence="1" id="KW-0812">Transmembrane</keyword>
<feature type="domain" description="DUF5643" evidence="3">
    <location>
        <begin position="219"/>
        <end position="329"/>
    </location>
</feature>
<keyword evidence="5" id="KW-1185">Reference proteome</keyword>
<dbReference type="Gene3D" id="2.60.40.1640">
    <property type="entry name" value="Conserved domain protein"/>
    <property type="match status" value="1"/>
</dbReference>
<organism evidence="4 5">
    <name type="scientific">Metabacillus halosaccharovorans</name>
    <dbReference type="NCBI Taxonomy" id="930124"/>
    <lineage>
        <taxon>Bacteria</taxon>
        <taxon>Bacillati</taxon>
        <taxon>Bacillota</taxon>
        <taxon>Bacilli</taxon>
        <taxon>Bacillales</taxon>
        <taxon>Bacillaceae</taxon>
        <taxon>Metabacillus</taxon>
    </lineage>
</organism>
<dbReference type="Proteomes" id="UP001526147">
    <property type="component" value="Unassembled WGS sequence"/>
</dbReference>
<feature type="domain" description="DUF4179" evidence="2">
    <location>
        <begin position="41"/>
        <end position="130"/>
    </location>
</feature>
<evidence type="ECO:0000259" key="2">
    <source>
        <dbReference type="Pfam" id="PF13786"/>
    </source>
</evidence>
<reference evidence="4 5" key="1">
    <citation type="submission" date="2022-10" db="EMBL/GenBank/DDBJ databases">
        <title>Draft genome assembly of moderately radiation resistant bacterium Metabacillus halosaccharovorans.</title>
        <authorList>
            <person name="Pal S."/>
            <person name="Gopinathan A."/>
        </authorList>
    </citation>
    <scope>NUCLEOTIDE SEQUENCE [LARGE SCALE GENOMIC DNA]</scope>
    <source>
        <strain evidence="4 5">VITHBRA001</strain>
    </source>
</reference>
<evidence type="ECO:0000313" key="4">
    <source>
        <dbReference type="EMBL" id="MCV9884303.1"/>
    </source>
</evidence>
<dbReference type="Gene3D" id="2.60.40.1630">
    <property type="entry name" value="bacillus anthracis domain"/>
    <property type="match status" value="1"/>
</dbReference>
<dbReference type="InterPro" id="IPR025436">
    <property type="entry name" value="DUF4179"/>
</dbReference>
<feature type="transmembrane region" description="Helical" evidence="1">
    <location>
        <begin position="45"/>
        <end position="71"/>
    </location>
</feature>
<dbReference type="Pfam" id="PF18705">
    <property type="entry name" value="DUF5643"/>
    <property type="match status" value="1"/>
</dbReference>
<keyword evidence="1" id="KW-1133">Transmembrane helix</keyword>
<evidence type="ECO:0000259" key="3">
    <source>
        <dbReference type="Pfam" id="PF18705"/>
    </source>
</evidence>
<accession>A0ABT3DBU3</accession>
<keyword evidence="1" id="KW-0472">Membrane</keyword>
<comment type="caution">
    <text evidence="4">The sequence shown here is derived from an EMBL/GenBank/DDBJ whole genome shotgun (WGS) entry which is preliminary data.</text>
</comment>
<name>A0ABT3DBU3_9BACI</name>
<dbReference type="Pfam" id="PF13786">
    <property type="entry name" value="DUF4179"/>
    <property type="match status" value="1"/>
</dbReference>
<evidence type="ECO:0000313" key="5">
    <source>
        <dbReference type="Proteomes" id="UP001526147"/>
    </source>
</evidence>
<dbReference type="RefSeq" id="WP_264141281.1">
    <property type="nucleotide sequence ID" value="NZ_JAOYEY010000016.1"/>
</dbReference>
<proteinExistence type="predicted"/>
<sequence>MNNDLQDFLDIDINDIEPRALTTKRKTEIKQHVLKKKKKGKKRTILHTLTTAALIGVTVFTGSIISVPVLAKHIPFIQNIMEHFKKDTLPNEYVDLATVVNQVESNNGIDIMIENAVYDGTNVIITYAIQTTLDLGSQPRSEGFIDIQDVKAIGGTGYIDKMNETTYVGVEKITPHFDGKSPEEIIIKWQPKVFENSSDTKQYEGDWSFEFSLTQLQTSTQLLNEKEEYPGITLSLKSFEHSKMASVLQYEFVVDQDILKESPFISIEMSNVMDNLGNIYDVNSNGGVSLDDGAFHKSEVSIYSIHPDARSLTFTPQIYYSKGSGMVLNVEEMQPISIDLK</sequence>
<dbReference type="InterPro" id="IPR040680">
    <property type="entry name" value="DUF5643"/>
</dbReference>